<accession>A0ABD4XKY3</accession>
<sequence>MDITALWQSFQNTLPVFIKGVLLILVAWFIATLIKRLVTRGPKKAHLDEYFVRWKMFTSIEQADNLLTALGKIFYYLVWLLFLPGIFTTFGLDSIASPITDMMNYILSYLPNILLAAVLLTIGFLVAKLVKNLVYNLAATLKVDHYIDKFIGTSPNKDTKDSIANVLAMVCYLLVLIPIAIVALEALKISTITKPLVTVLNSILAAIPDILVAVILLAVGIVIAKVAGNLVTSLLANTGIDKMAAEAYPKGKAPTTALSKILGQVVAAIVGLFFVVEALHALKLEVLDTVGKAIISYLPNLLFAVIILGLGFFGGQFVGKVLTNATKNKWLGMITQVVFGIFAVFMALDQLDFANSIVNTAFLFIVGGLAVAFAIAFGLGGRDFAHNQLEKLDHKLSDQTNENDNGNI</sequence>
<organism evidence="2 3">
    <name type="scientific">Weissella paramesenteroides</name>
    <name type="common">Leuconostoc paramesenteroides</name>
    <dbReference type="NCBI Taxonomy" id="1249"/>
    <lineage>
        <taxon>Bacteria</taxon>
        <taxon>Bacillati</taxon>
        <taxon>Bacillota</taxon>
        <taxon>Bacilli</taxon>
        <taxon>Lactobacillales</taxon>
        <taxon>Lactobacillaceae</taxon>
        <taxon>Weissella</taxon>
    </lineage>
</organism>
<keyword evidence="1" id="KW-0812">Transmembrane</keyword>
<feature type="transmembrane region" description="Helical" evidence="1">
    <location>
        <begin position="203"/>
        <end position="224"/>
    </location>
</feature>
<dbReference type="Proteomes" id="UP001215461">
    <property type="component" value="Unassembled WGS sequence"/>
</dbReference>
<keyword evidence="1" id="KW-0472">Membrane</keyword>
<dbReference type="PANTHER" id="PTHR30221:SF1">
    <property type="entry name" value="SMALL-CONDUCTANCE MECHANOSENSITIVE CHANNEL"/>
    <property type="match status" value="1"/>
</dbReference>
<evidence type="ECO:0000256" key="1">
    <source>
        <dbReference type="SAM" id="Phobius"/>
    </source>
</evidence>
<feature type="transmembrane region" description="Helical" evidence="1">
    <location>
        <begin position="16"/>
        <end position="34"/>
    </location>
</feature>
<dbReference type="EMBL" id="JAANXN010000017">
    <property type="protein sequence ID" value="MDF8371954.1"/>
    <property type="molecule type" value="Genomic_DNA"/>
</dbReference>
<evidence type="ECO:0000313" key="2">
    <source>
        <dbReference type="EMBL" id="MDF8371954.1"/>
    </source>
</evidence>
<dbReference type="InterPro" id="IPR008910">
    <property type="entry name" value="MSC_TM_helix"/>
</dbReference>
<gene>
    <name evidence="2" type="ORF">G9403_10010</name>
</gene>
<feature type="transmembrane region" description="Helical" evidence="1">
    <location>
        <begin position="294"/>
        <end position="318"/>
    </location>
</feature>
<feature type="transmembrane region" description="Helical" evidence="1">
    <location>
        <begin position="163"/>
        <end position="183"/>
    </location>
</feature>
<feature type="transmembrane region" description="Helical" evidence="1">
    <location>
        <begin position="261"/>
        <end position="282"/>
    </location>
</feature>
<dbReference type="InterPro" id="IPR045275">
    <property type="entry name" value="MscS_archaea/bacteria_type"/>
</dbReference>
<dbReference type="PANTHER" id="PTHR30221">
    <property type="entry name" value="SMALL-CONDUCTANCE MECHANOSENSITIVE CHANNEL"/>
    <property type="match status" value="1"/>
</dbReference>
<protein>
    <submittedName>
        <fullName evidence="2">Mechanosensitive ion channel</fullName>
    </submittedName>
</protein>
<feature type="transmembrane region" description="Helical" evidence="1">
    <location>
        <begin position="360"/>
        <end position="381"/>
    </location>
</feature>
<comment type="caution">
    <text evidence="2">The sequence shown here is derived from an EMBL/GenBank/DDBJ whole genome shotgun (WGS) entry which is preliminary data.</text>
</comment>
<keyword evidence="1" id="KW-1133">Transmembrane helix</keyword>
<name>A0ABD4XKY3_WEIPA</name>
<dbReference type="AlphaFoldDB" id="A0ABD4XKY3"/>
<reference evidence="2 3" key="1">
    <citation type="submission" date="2020-03" db="EMBL/GenBank/DDBJ databases">
        <title>Comparative genomics of Weissella paramesenteroides.</title>
        <authorList>
            <person name="Kant R."/>
            <person name="Takala T."/>
            <person name="Saris P."/>
        </authorList>
    </citation>
    <scope>NUCLEOTIDE SEQUENCE [LARGE SCALE GENOMIC DNA]</scope>
    <source>
        <strain evidence="2 3">SJ27-4</strain>
    </source>
</reference>
<dbReference type="RefSeq" id="WP_140837724.1">
    <property type="nucleotide sequence ID" value="NZ_JAANXN010000017.1"/>
</dbReference>
<dbReference type="NCBIfam" id="NF033912">
    <property type="entry name" value="msc"/>
    <property type="match status" value="1"/>
</dbReference>
<proteinExistence type="predicted"/>
<feature type="transmembrane region" description="Helical" evidence="1">
    <location>
        <begin position="73"/>
        <end position="92"/>
    </location>
</feature>
<dbReference type="Pfam" id="PF05552">
    <property type="entry name" value="MS_channel_1st_1"/>
    <property type="match status" value="4"/>
</dbReference>
<evidence type="ECO:0000313" key="3">
    <source>
        <dbReference type="Proteomes" id="UP001215461"/>
    </source>
</evidence>
<feature type="transmembrane region" description="Helical" evidence="1">
    <location>
        <begin position="330"/>
        <end position="348"/>
    </location>
</feature>
<feature type="transmembrane region" description="Helical" evidence="1">
    <location>
        <begin position="104"/>
        <end position="127"/>
    </location>
</feature>